<organism evidence="1">
    <name type="scientific">Arundo donax</name>
    <name type="common">Giant reed</name>
    <name type="synonym">Donax arundinaceus</name>
    <dbReference type="NCBI Taxonomy" id="35708"/>
    <lineage>
        <taxon>Eukaryota</taxon>
        <taxon>Viridiplantae</taxon>
        <taxon>Streptophyta</taxon>
        <taxon>Embryophyta</taxon>
        <taxon>Tracheophyta</taxon>
        <taxon>Spermatophyta</taxon>
        <taxon>Magnoliopsida</taxon>
        <taxon>Liliopsida</taxon>
        <taxon>Poales</taxon>
        <taxon>Poaceae</taxon>
        <taxon>PACMAD clade</taxon>
        <taxon>Arundinoideae</taxon>
        <taxon>Arundineae</taxon>
        <taxon>Arundo</taxon>
    </lineage>
</organism>
<accession>A0A0A9BEI1</accession>
<reference evidence="1" key="1">
    <citation type="submission" date="2014-09" db="EMBL/GenBank/DDBJ databases">
        <authorList>
            <person name="Magalhaes I.L.F."/>
            <person name="Oliveira U."/>
            <person name="Santos F.R."/>
            <person name="Vidigal T.H.D.A."/>
            <person name="Brescovit A.D."/>
            <person name="Santos A.J."/>
        </authorList>
    </citation>
    <scope>NUCLEOTIDE SEQUENCE</scope>
    <source>
        <tissue evidence="1">Shoot tissue taken approximately 20 cm above the soil surface</tissue>
    </source>
</reference>
<protein>
    <submittedName>
        <fullName evidence="1">Uncharacterized protein</fullName>
    </submittedName>
</protein>
<evidence type="ECO:0000313" key="1">
    <source>
        <dbReference type="EMBL" id="JAD62394.1"/>
    </source>
</evidence>
<dbReference type="AlphaFoldDB" id="A0A0A9BEI1"/>
<proteinExistence type="predicted"/>
<name>A0A0A9BEI1_ARUDO</name>
<sequence length="34" mass="4061">MLLLRHRRHLHVAACGNGIRGVEWVVHRLLHHWS</sequence>
<reference evidence="1" key="2">
    <citation type="journal article" date="2015" name="Data Brief">
        <title>Shoot transcriptome of the giant reed, Arundo donax.</title>
        <authorList>
            <person name="Barrero R.A."/>
            <person name="Guerrero F.D."/>
            <person name="Moolhuijzen P."/>
            <person name="Goolsby J.A."/>
            <person name="Tidwell J."/>
            <person name="Bellgard S.E."/>
            <person name="Bellgard M.I."/>
        </authorList>
    </citation>
    <scope>NUCLEOTIDE SEQUENCE</scope>
    <source>
        <tissue evidence="1">Shoot tissue taken approximately 20 cm above the soil surface</tissue>
    </source>
</reference>
<dbReference type="EMBL" id="GBRH01235501">
    <property type="protein sequence ID" value="JAD62394.1"/>
    <property type="molecule type" value="Transcribed_RNA"/>
</dbReference>